<reference evidence="2" key="2">
    <citation type="submission" date="2020-03" db="EMBL/GenBank/DDBJ databases">
        <authorList>
            <person name="Fu F.-F."/>
            <person name="Chen J."/>
        </authorList>
    </citation>
    <scope>NUCLEOTIDE SEQUENCE</scope>
    <source>
        <strain evidence="2">Lc1</strain>
    </source>
</reference>
<dbReference type="InterPro" id="IPR058525">
    <property type="entry name" value="DUF8212"/>
</dbReference>
<dbReference type="EMBL" id="WVTB01000017">
    <property type="protein sequence ID" value="KAF3808999.1"/>
    <property type="molecule type" value="Genomic_DNA"/>
</dbReference>
<proteinExistence type="predicted"/>
<sequence length="267" mass="30474">MPLLYGEGPRAFLRLQEQIMMNSDDQSILAWNFEGFKTEQAGGNGDHWLWITTCQDKYAPASVVALPLSLTREGFYVRALLPLKLVDYQLLVKTRPTELYALKNGEYIMRQETNTGYTVTLRGLPKDFEVLHRWSQNSSLGPYSQIILENDDPAGKSTAGALLLGSRFFGTTRLVLFVVLRRLLKLEEREVDRGLKDQASSRLETQRQRDINDNNAEGLRRMLGIADQFKQKVSTADGTYNAKAIEWYQNLLTEHCIIVPKPYARIQ</sequence>
<name>A0A8H4FQ29_COLGL</name>
<protein>
    <recommendedName>
        <fullName evidence="1">DUF8212 domain-containing protein</fullName>
    </recommendedName>
</protein>
<organism evidence="2 3">
    <name type="scientific">Colletotrichum gloeosporioides</name>
    <name type="common">Anthracnose fungus</name>
    <name type="synonym">Glomerella cingulata</name>
    <dbReference type="NCBI Taxonomy" id="474922"/>
    <lineage>
        <taxon>Eukaryota</taxon>
        <taxon>Fungi</taxon>
        <taxon>Dikarya</taxon>
        <taxon>Ascomycota</taxon>
        <taxon>Pezizomycotina</taxon>
        <taxon>Sordariomycetes</taxon>
        <taxon>Hypocreomycetidae</taxon>
        <taxon>Glomerellales</taxon>
        <taxon>Glomerellaceae</taxon>
        <taxon>Colletotrichum</taxon>
        <taxon>Colletotrichum gloeosporioides species complex</taxon>
    </lineage>
</organism>
<evidence type="ECO:0000313" key="2">
    <source>
        <dbReference type="EMBL" id="KAF3808999.1"/>
    </source>
</evidence>
<dbReference type="GeneID" id="69018317"/>
<gene>
    <name evidence="2" type="ORF">GCG54_00011191</name>
</gene>
<evidence type="ECO:0000259" key="1">
    <source>
        <dbReference type="Pfam" id="PF26640"/>
    </source>
</evidence>
<accession>A0A8H4FQ29</accession>
<reference evidence="2" key="1">
    <citation type="journal article" date="2020" name="Phytopathology">
        <title>Genome sequence and comparative analysis of Colletotrichum gloeosporioides isolated from Liriodendron leaves.</title>
        <authorList>
            <person name="Fu F.F."/>
            <person name="Hao Z."/>
            <person name="Wang P."/>
            <person name="Lu Y."/>
            <person name="Xue L.J."/>
            <person name="Wei G."/>
            <person name="Tian Y."/>
            <person name="Baishi H."/>
            <person name="Xu H."/>
            <person name="Shi J."/>
            <person name="Cheng T."/>
            <person name="Wang G."/>
            <person name="Yi Y."/>
            <person name="Chen J."/>
        </authorList>
    </citation>
    <scope>NUCLEOTIDE SEQUENCE</scope>
    <source>
        <strain evidence="2">Lc1</strain>
    </source>
</reference>
<comment type="caution">
    <text evidence="2">The sequence shown here is derived from an EMBL/GenBank/DDBJ whole genome shotgun (WGS) entry which is preliminary data.</text>
</comment>
<dbReference type="AlphaFoldDB" id="A0A8H4FQ29"/>
<dbReference type="Pfam" id="PF26640">
    <property type="entry name" value="DUF8212"/>
    <property type="match status" value="1"/>
</dbReference>
<evidence type="ECO:0000313" key="3">
    <source>
        <dbReference type="Proteomes" id="UP000613401"/>
    </source>
</evidence>
<dbReference type="Proteomes" id="UP000613401">
    <property type="component" value="Unassembled WGS sequence"/>
</dbReference>
<keyword evidence="3" id="KW-1185">Reference proteome</keyword>
<feature type="domain" description="DUF8212" evidence="1">
    <location>
        <begin position="10"/>
        <end position="57"/>
    </location>
</feature>
<dbReference type="RefSeq" id="XP_045268158.1">
    <property type="nucleotide sequence ID" value="XM_045411100.1"/>
</dbReference>